<protein>
    <submittedName>
        <fullName evidence="1">Uncharacterized protein</fullName>
    </submittedName>
</protein>
<dbReference type="Proteomes" id="UP000032483">
    <property type="component" value="Unassembled WGS sequence"/>
</dbReference>
<gene>
    <name evidence="1" type="ORF">TQ39_07435</name>
</gene>
<dbReference type="EMBL" id="JXXK01000008">
    <property type="protein sequence ID" value="KJF40223.1"/>
    <property type="molecule type" value="Genomic_DNA"/>
</dbReference>
<comment type="caution">
    <text evidence="1">The sequence shown here is derived from an EMBL/GenBank/DDBJ whole genome shotgun (WGS) entry which is preliminary data.</text>
</comment>
<organism evidence="1 2">
    <name type="scientific">Ruthenibacterium lactatiformans</name>
    <dbReference type="NCBI Taxonomy" id="1550024"/>
    <lineage>
        <taxon>Bacteria</taxon>
        <taxon>Bacillati</taxon>
        <taxon>Bacillota</taxon>
        <taxon>Clostridia</taxon>
        <taxon>Eubacteriales</taxon>
        <taxon>Oscillospiraceae</taxon>
        <taxon>Ruthenibacterium</taxon>
    </lineage>
</organism>
<keyword evidence="2" id="KW-1185">Reference proteome</keyword>
<evidence type="ECO:0000313" key="1">
    <source>
        <dbReference type="EMBL" id="KJF40223.1"/>
    </source>
</evidence>
<sequence>MTLYTNSKPSVEEQETHLYIDSRETWFADTTIRKDMTKFKKQGWEIVDVTCLTGTDSVVGMRFRAPRRALTIGKAVRNRPALTDEQRRAAAERMAACRRMKDTEVRKVV</sequence>
<accession>A0A0D8J367</accession>
<evidence type="ECO:0000313" key="2">
    <source>
        <dbReference type="Proteomes" id="UP000032483"/>
    </source>
</evidence>
<reference evidence="1" key="1">
    <citation type="submission" date="2015-02" db="EMBL/GenBank/DDBJ databases">
        <title>A novel member of the family Ruminococcaceae isolated from human feces.</title>
        <authorList>
            <person name="Shkoporov A.N."/>
            <person name="Chaplin A.V."/>
            <person name="Motuzova O.V."/>
            <person name="Kafarskaia L.I."/>
            <person name="Khokhlova E.V."/>
            <person name="Efimov B.A."/>
        </authorList>
    </citation>
    <scope>NUCLEOTIDE SEQUENCE [LARGE SCALE GENOMIC DNA]</scope>
    <source>
        <strain evidence="1">585-1</strain>
    </source>
</reference>
<proteinExistence type="predicted"/>
<name>A0A0D8J367_9FIRM</name>
<dbReference type="AlphaFoldDB" id="A0A0D8J367"/>